<evidence type="ECO:0000313" key="1">
    <source>
        <dbReference type="EMBL" id="SPB17789.1"/>
    </source>
</evidence>
<keyword evidence="2" id="KW-1185">Reference proteome</keyword>
<accession>A0A2U3IC54</accession>
<organism evidence="1 2">
    <name type="scientific">Caballeronia novacaledonica</name>
    <dbReference type="NCBI Taxonomy" id="1544861"/>
    <lineage>
        <taxon>Bacteria</taxon>
        <taxon>Pseudomonadati</taxon>
        <taxon>Pseudomonadota</taxon>
        <taxon>Betaproteobacteria</taxon>
        <taxon>Burkholderiales</taxon>
        <taxon>Burkholderiaceae</taxon>
        <taxon>Caballeronia</taxon>
    </lineage>
</organism>
<dbReference type="AlphaFoldDB" id="A0A2U3IC54"/>
<protein>
    <submittedName>
        <fullName evidence="1">DNA polymerase III subunit alpha</fullName>
    </submittedName>
</protein>
<sequence>MNRSGEGNYLWLSLLQSHRQLIRRLRYEAYFLTVYGIVRFARSQRILCQVGGSFKRCNVPRSEMTLLVIALVGMLPVELFSRVPSNLLTPYLAHSRATHVARFLFLMMNNSGLREHSPKYESILAF</sequence>
<dbReference type="EMBL" id="OGTP01000023">
    <property type="protein sequence ID" value="SPB17789.1"/>
    <property type="molecule type" value="Genomic_DNA"/>
</dbReference>
<reference evidence="2" key="1">
    <citation type="submission" date="2018-01" db="EMBL/GenBank/DDBJ databases">
        <authorList>
            <person name="Peeters C."/>
        </authorList>
    </citation>
    <scope>NUCLEOTIDE SEQUENCE [LARGE SCALE GENOMIC DNA]</scope>
</reference>
<dbReference type="Proteomes" id="UP000238169">
    <property type="component" value="Unassembled WGS sequence"/>
</dbReference>
<gene>
    <name evidence="1" type="ORF">NOV72_04992</name>
</gene>
<proteinExistence type="predicted"/>
<name>A0A2U3IC54_9BURK</name>
<evidence type="ECO:0000313" key="2">
    <source>
        <dbReference type="Proteomes" id="UP000238169"/>
    </source>
</evidence>